<dbReference type="KEGG" id="scm:SCHCO_02642370"/>
<evidence type="ECO:0000313" key="4">
    <source>
        <dbReference type="Proteomes" id="UP000007431"/>
    </source>
</evidence>
<dbReference type="EMBL" id="GL377319">
    <property type="protein sequence ID" value="EFI91164.1"/>
    <property type="molecule type" value="Genomic_DNA"/>
</dbReference>
<feature type="compositionally biased region" description="Low complexity" evidence="1">
    <location>
        <begin position="186"/>
        <end position="206"/>
    </location>
</feature>
<keyword evidence="4" id="KW-1185">Reference proteome</keyword>
<evidence type="ECO:0000313" key="3">
    <source>
        <dbReference type="EMBL" id="EFI91164.1"/>
    </source>
</evidence>
<gene>
    <name evidence="3" type="ORF">SCHCODRAFT_258972</name>
</gene>
<organism evidence="4">
    <name type="scientific">Schizophyllum commune (strain H4-8 / FGSC 9210)</name>
    <name type="common">Split gill fungus</name>
    <dbReference type="NCBI Taxonomy" id="578458"/>
    <lineage>
        <taxon>Eukaryota</taxon>
        <taxon>Fungi</taxon>
        <taxon>Dikarya</taxon>
        <taxon>Basidiomycota</taxon>
        <taxon>Agaricomycotina</taxon>
        <taxon>Agaricomycetes</taxon>
        <taxon>Agaricomycetidae</taxon>
        <taxon>Agaricales</taxon>
        <taxon>Schizophyllaceae</taxon>
        <taxon>Schizophyllum</taxon>
    </lineage>
</organism>
<feature type="region of interest" description="Disordered" evidence="1">
    <location>
        <begin position="132"/>
        <end position="158"/>
    </location>
</feature>
<accession>D8QLT6</accession>
<dbReference type="VEuPathDB" id="FungiDB:SCHCODRAFT_02642370"/>
<name>D8QLT6_SCHCM</name>
<keyword evidence="2" id="KW-0812">Transmembrane</keyword>
<dbReference type="HOGENOM" id="CLU_1176000_0_0_1"/>
<dbReference type="eggNOG" id="ENOG502TE73">
    <property type="taxonomic scope" value="Eukaryota"/>
</dbReference>
<sequence>MKLDILDTDYLSSTDAPAGGPLRAAYDSAMSLAPLSRCVLVSFTAAIVLLLLARAAIWALRTRGRTPNDNGMEKRQQGLEQPRRWPRYPGLKWDALPPLNLPVSLTMPRRPARGVGIGLASTTPAPQMAEAPLPARSASATQPKRKGSPNPSGPHVYQSEVPVSMAKIIMSRHTYRRPGTPRPTKRPVAPASAPSSPATPAPALAPTNSQHISTQPQPSAAPQQDSPADGPQECMV</sequence>
<protein>
    <submittedName>
        <fullName evidence="3">Expressed protein</fullName>
    </submittedName>
</protein>
<feature type="region of interest" description="Disordered" evidence="1">
    <location>
        <begin position="173"/>
        <end position="236"/>
    </location>
</feature>
<evidence type="ECO:0000256" key="2">
    <source>
        <dbReference type="SAM" id="Phobius"/>
    </source>
</evidence>
<dbReference type="OrthoDB" id="2791511at2759"/>
<reference evidence="3 4" key="1">
    <citation type="journal article" date="2010" name="Nat. Biotechnol.">
        <title>Genome sequence of the model mushroom Schizophyllum commune.</title>
        <authorList>
            <person name="Ohm R.A."/>
            <person name="de Jong J.F."/>
            <person name="Lugones L.G."/>
            <person name="Aerts A."/>
            <person name="Kothe E."/>
            <person name="Stajich J.E."/>
            <person name="de Vries R.P."/>
            <person name="Record E."/>
            <person name="Levasseur A."/>
            <person name="Baker S.E."/>
            <person name="Bartholomew K.A."/>
            <person name="Coutinho P.M."/>
            <person name="Erdmann S."/>
            <person name="Fowler T.J."/>
            <person name="Gathman A.C."/>
            <person name="Lombard V."/>
            <person name="Henrissat B."/>
            <person name="Knabe N."/>
            <person name="Kuees U."/>
            <person name="Lilly W.W."/>
            <person name="Lindquist E."/>
            <person name="Lucas S."/>
            <person name="Magnuson J.K."/>
            <person name="Piumi F."/>
            <person name="Raudaskoski M."/>
            <person name="Salamov A."/>
            <person name="Schmutz J."/>
            <person name="Schwarze F.W.M.R."/>
            <person name="vanKuyk P.A."/>
            <person name="Horton J.S."/>
            <person name="Grigoriev I.V."/>
            <person name="Woesten H.A.B."/>
        </authorList>
    </citation>
    <scope>NUCLEOTIDE SEQUENCE [LARGE SCALE GENOMIC DNA]</scope>
    <source>
        <strain evidence="4">H4-8 / FGSC 9210</strain>
    </source>
</reference>
<dbReference type="Proteomes" id="UP000007431">
    <property type="component" value="Unassembled WGS sequence"/>
</dbReference>
<evidence type="ECO:0000256" key="1">
    <source>
        <dbReference type="SAM" id="MobiDB-lite"/>
    </source>
</evidence>
<dbReference type="InParanoid" id="D8QLT6"/>
<dbReference type="AlphaFoldDB" id="D8QLT6"/>
<feature type="compositionally biased region" description="Low complexity" evidence="1">
    <location>
        <begin position="215"/>
        <end position="229"/>
    </location>
</feature>
<dbReference type="OMA" id="SELPINW"/>
<keyword evidence="2" id="KW-1133">Transmembrane helix</keyword>
<keyword evidence="2" id="KW-0472">Membrane</keyword>
<dbReference type="GeneID" id="9588664"/>
<feature type="transmembrane region" description="Helical" evidence="2">
    <location>
        <begin position="39"/>
        <end position="60"/>
    </location>
</feature>
<dbReference type="RefSeq" id="XP_003026067.1">
    <property type="nucleotide sequence ID" value="XM_003026021.1"/>
</dbReference>
<proteinExistence type="predicted"/>